<evidence type="ECO:0008006" key="4">
    <source>
        <dbReference type="Google" id="ProtNLM"/>
    </source>
</evidence>
<reference evidence="3" key="1">
    <citation type="journal article" date="2019" name="Int. J. Syst. Evol. Microbiol.">
        <title>The Global Catalogue of Microorganisms (GCM) 10K type strain sequencing project: providing services to taxonomists for standard genome sequencing and annotation.</title>
        <authorList>
            <consortium name="The Broad Institute Genomics Platform"/>
            <consortium name="The Broad Institute Genome Sequencing Center for Infectious Disease"/>
            <person name="Wu L."/>
            <person name="Ma J."/>
        </authorList>
    </citation>
    <scope>NUCLEOTIDE SEQUENCE [LARGE SCALE GENOMIC DNA]</scope>
    <source>
        <strain evidence="3">JCM 17657</strain>
    </source>
</reference>
<comment type="caution">
    <text evidence="2">The sequence shown here is derived from an EMBL/GenBank/DDBJ whole genome shotgun (WGS) entry which is preliminary data.</text>
</comment>
<sequence length="178" mass="17908">MPAHAGSCPAEGAAPKGILRRRPERWLFKGIYGLVLASALVAALDVPGGEANPGQDALWVLLTALTSGAAHGYAHVIAQRASGDGAAGASSRLRAVLAEWPLIAAVLPTVVMLLAAAGGWWAEDTAAGTALVLNTVLLFALGTSAARAAGLGRLSSCRAGLLDMLLGLVVIAADALIE</sequence>
<evidence type="ECO:0000313" key="3">
    <source>
        <dbReference type="Proteomes" id="UP001500610"/>
    </source>
</evidence>
<gene>
    <name evidence="2" type="ORF">GCM10023257_71500</name>
</gene>
<feature type="transmembrane region" description="Helical" evidence="1">
    <location>
        <begin position="26"/>
        <end position="46"/>
    </location>
</feature>
<proteinExistence type="predicted"/>
<accession>A0ABP9IZ56</accession>
<keyword evidence="1" id="KW-0472">Membrane</keyword>
<name>A0ABP9IZ56_9ACTN</name>
<feature type="transmembrane region" description="Helical" evidence="1">
    <location>
        <begin position="127"/>
        <end position="148"/>
    </location>
</feature>
<evidence type="ECO:0000313" key="2">
    <source>
        <dbReference type="EMBL" id="GAA5013323.1"/>
    </source>
</evidence>
<keyword evidence="1" id="KW-0812">Transmembrane</keyword>
<dbReference type="EMBL" id="BAABIV010000037">
    <property type="protein sequence ID" value="GAA5013323.1"/>
    <property type="molecule type" value="Genomic_DNA"/>
</dbReference>
<evidence type="ECO:0000256" key="1">
    <source>
        <dbReference type="SAM" id="Phobius"/>
    </source>
</evidence>
<feature type="transmembrane region" description="Helical" evidence="1">
    <location>
        <begin position="160"/>
        <end position="177"/>
    </location>
</feature>
<feature type="transmembrane region" description="Helical" evidence="1">
    <location>
        <begin position="99"/>
        <end position="121"/>
    </location>
</feature>
<organism evidence="2 3">
    <name type="scientific">Streptomyces hyderabadensis</name>
    <dbReference type="NCBI Taxonomy" id="598549"/>
    <lineage>
        <taxon>Bacteria</taxon>
        <taxon>Bacillati</taxon>
        <taxon>Actinomycetota</taxon>
        <taxon>Actinomycetes</taxon>
        <taxon>Kitasatosporales</taxon>
        <taxon>Streptomycetaceae</taxon>
        <taxon>Streptomyces</taxon>
    </lineage>
</organism>
<keyword evidence="1" id="KW-1133">Transmembrane helix</keyword>
<dbReference type="RefSeq" id="WP_226026747.1">
    <property type="nucleotide sequence ID" value="NZ_BAABIV010000037.1"/>
</dbReference>
<keyword evidence="3" id="KW-1185">Reference proteome</keyword>
<feature type="transmembrane region" description="Helical" evidence="1">
    <location>
        <begin position="58"/>
        <end position="78"/>
    </location>
</feature>
<protein>
    <recommendedName>
        <fullName evidence="4">Integral membrane protein</fullName>
    </recommendedName>
</protein>
<dbReference type="Proteomes" id="UP001500610">
    <property type="component" value="Unassembled WGS sequence"/>
</dbReference>